<proteinExistence type="predicted"/>
<name>A0A2U8VMH6_9HYPH</name>
<keyword evidence="1" id="KW-0732">Signal</keyword>
<feature type="chain" id="PRO_5015901056" description="PsiF repeat protein" evidence="1">
    <location>
        <begin position="23"/>
        <end position="67"/>
    </location>
</feature>
<reference evidence="2 3" key="1">
    <citation type="submission" date="2018-05" db="EMBL/GenBank/DDBJ databases">
        <title>Complete Genome Sequence of Methylobacterium sp. 17Sr1-43.</title>
        <authorList>
            <person name="Srinivasan S."/>
        </authorList>
    </citation>
    <scope>NUCLEOTIDE SEQUENCE [LARGE SCALE GENOMIC DNA]</scope>
    <source>
        <strain evidence="2 3">17Sr1-43</strain>
    </source>
</reference>
<dbReference type="OrthoDB" id="8003642at2"/>
<evidence type="ECO:0000313" key="3">
    <source>
        <dbReference type="Proteomes" id="UP000246058"/>
    </source>
</evidence>
<feature type="signal peptide" evidence="1">
    <location>
        <begin position="1"/>
        <end position="22"/>
    </location>
</feature>
<protein>
    <recommendedName>
        <fullName evidence="4">PsiF repeat protein</fullName>
    </recommendedName>
</protein>
<sequence>MKFAPCVTAAALMLGASFGAMAAEPADAEQVCQARATALSITDEMRETYMRECLAGERLDRKGTSSR</sequence>
<dbReference type="KEGG" id="meti:DK427_01775"/>
<accession>A0A2U8VMH6</accession>
<dbReference type="Proteomes" id="UP000246058">
    <property type="component" value="Chromosome"/>
</dbReference>
<gene>
    <name evidence="2" type="ORF">DK427_01775</name>
</gene>
<dbReference type="EMBL" id="CP029551">
    <property type="protein sequence ID" value="AWN34621.1"/>
    <property type="molecule type" value="Genomic_DNA"/>
</dbReference>
<evidence type="ECO:0000313" key="2">
    <source>
        <dbReference type="EMBL" id="AWN34621.1"/>
    </source>
</evidence>
<evidence type="ECO:0008006" key="4">
    <source>
        <dbReference type="Google" id="ProtNLM"/>
    </source>
</evidence>
<dbReference type="AlphaFoldDB" id="A0A2U8VMH6"/>
<evidence type="ECO:0000256" key="1">
    <source>
        <dbReference type="SAM" id="SignalP"/>
    </source>
</evidence>
<organism evidence="2 3">
    <name type="scientific">Methylobacterium radiodurans</name>
    <dbReference type="NCBI Taxonomy" id="2202828"/>
    <lineage>
        <taxon>Bacteria</taxon>
        <taxon>Pseudomonadati</taxon>
        <taxon>Pseudomonadota</taxon>
        <taxon>Alphaproteobacteria</taxon>
        <taxon>Hyphomicrobiales</taxon>
        <taxon>Methylobacteriaceae</taxon>
        <taxon>Methylobacterium</taxon>
    </lineage>
</organism>
<keyword evidence="3" id="KW-1185">Reference proteome</keyword>